<organism evidence="2 3">
    <name type="scientific">Labilithrix luteola</name>
    <dbReference type="NCBI Taxonomy" id="1391654"/>
    <lineage>
        <taxon>Bacteria</taxon>
        <taxon>Pseudomonadati</taxon>
        <taxon>Myxococcota</taxon>
        <taxon>Polyangia</taxon>
        <taxon>Polyangiales</taxon>
        <taxon>Labilitrichaceae</taxon>
        <taxon>Labilithrix</taxon>
    </lineage>
</organism>
<evidence type="ECO:0000313" key="3">
    <source>
        <dbReference type="Proteomes" id="UP000064967"/>
    </source>
</evidence>
<sequence>MLVTTNPDLVREVTERLASHDAVIAVAERPEDARDKLASSEYVAKVLDHAIMRHDGVGSWMSLSDLASGDDVVLVGPIGSDPKRAAVRVGVYRRTALEAMLDDLGRIVAEASADMLDSEADADSDGATNTDIRPIALDGALDGALVVPSAALAGGAAGTSLRRIERELIVSTFESCARNLSRTARQLDIARSTLRDKLRRYGLR</sequence>
<dbReference type="Pfam" id="PF02954">
    <property type="entry name" value="HTH_8"/>
    <property type="match status" value="1"/>
</dbReference>
<dbReference type="AlphaFoldDB" id="A0A0K1PXZ3"/>
<dbReference type="KEGG" id="llu:AKJ09_04683"/>
<dbReference type="EMBL" id="CP012333">
    <property type="protein sequence ID" value="AKU98019.1"/>
    <property type="molecule type" value="Genomic_DNA"/>
</dbReference>
<keyword evidence="3" id="KW-1185">Reference proteome</keyword>
<reference evidence="2 3" key="1">
    <citation type="submission" date="2015-08" db="EMBL/GenBank/DDBJ databases">
        <authorList>
            <person name="Babu N.S."/>
            <person name="Beckwith C.J."/>
            <person name="Beseler K.G."/>
            <person name="Brison A."/>
            <person name="Carone J.V."/>
            <person name="Caskin T.P."/>
            <person name="Diamond M."/>
            <person name="Durham M.E."/>
            <person name="Foxe J.M."/>
            <person name="Go M."/>
            <person name="Henderson B.A."/>
            <person name="Jones I.B."/>
            <person name="McGettigan J.A."/>
            <person name="Micheletti S.J."/>
            <person name="Nasrallah M.E."/>
            <person name="Ortiz D."/>
            <person name="Piller C.R."/>
            <person name="Privatt S.R."/>
            <person name="Schneider S.L."/>
            <person name="Sharp S."/>
            <person name="Smith T.C."/>
            <person name="Stanton J.D."/>
            <person name="Ullery H.E."/>
            <person name="Wilson R.J."/>
            <person name="Serrano M.G."/>
            <person name="Buck G."/>
            <person name="Lee V."/>
            <person name="Wang Y."/>
            <person name="Carvalho R."/>
            <person name="Voegtly L."/>
            <person name="Shi R."/>
            <person name="Duckworth R."/>
            <person name="Johnson A."/>
            <person name="Loviza R."/>
            <person name="Walstead R."/>
            <person name="Shah Z."/>
            <person name="Kiflezghi M."/>
            <person name="Wade K."/>
            <person name="Ball S.L."/>
            <person name="Bradley K.W."/>
            <person name="Asai D.J."/>
            <person name="Bowman C.A."/>
            <person name="Russell D.A."/>
            <person name="Pope W.H."/>
            <person name="Jacobs-Sera D."/>
            <person name="Hendrix R.W."/>
            <person name="Hatfull G.F."/>
        </authorList>
    </citation>
    <scope>NUCLEOTIDE SEQUENCE [LARGE SCALE GENOMIC DNA]</scope>
    <source>
        <strain evidence="2 3">DSM 27648</strain>
    </source>
</reference>
<evidence type="ECO:0000313" key="2">
    <source>
        <dbReference type="EMBL" id="AKU98019.1"/>
    </source>
</evidence>
<name>A0A0K1PXZ3_9BACT</name>
<accession>A0A0K1PXZ3</accession>
<dbReference type="STRING" id="1391654.AKJ09_04683"/>
<dbReference type="SUPFAM" id="SSF46689">
    <property type="entry name" value="Homeodomain-like"/>
    <property type="match status" value="1"/>
</dbReference>
<protein>
    <recommendedName>
        <fullName evidence="1">DNA binding HTH domain-containing protein</fullName>
    </recommendedName>
</protein>
<dbReference type="Gene3D" id="1.10.10.60">
    <property type="entry name" value="Homeodomain-like"/>
    <property type="match status" value="1"/>
</dbReference>
<gene>
    <name evidence="2" type="ORF">AKJ09_04683</name>
</gene>
<dbReference type="GO" id="GO:0043565">
    <property type="term" value="F:sequence-specific DNA binding"/>
    <property type="evidence" value="ECO:0007669"/>
    <property type="project" value="InterPro"/>
</dbReference>
<dbReference type="InterPro" id="IPR002197">
    <property type="entry name" value="HTH_Fis"/>
</dbReference>
<evidence type="ECO:0000259" key="1">
    <source>
        <dbReference type="Pfam" id="PF02954"/>
    </source>
</evidence>
<dbReference type="InterPro" id="IPR009057">
    <property type="entry name" value="Homeodomain-like_sf"/>
</dbReference>
<proteinExistence type="predicted"/>
<feature type="domain" description="DNA binding HTH" evidence="1">
    <location>
        <begin position="160"/>
        <end position="201"/>
    </location>
</feature>
<dbReference type="Proteomes" id="UP000064967">
    <property type="component" value="Chromosome"/>
</dbReference>
<dbReference type="PRINTS" id="PR01590">
    <property type="entry name" value="HTHFIS"/>
</dbReference>